<reference evidence="2 3" key="1">
    <citation type="submission" date="2018-01" db="EMBL/GenBank/DDBJ databases">
        <title>Halomonas endophytica sp. nov., isolated from storage liquid in the stems of Populus euphratica.</title>
        <authorList>
            <person name="Chen C."/>
        </authorList>
    </citation>
    <scope>NUCLEOTIDE SEQUENCE [LARGE SCALE GENOMIC DNA]</scope>
    <source>
        <strain evidence="2 3">BZ-SZ-XJ27</strain>
    </source>
</reference>
<dbReference type="RefSeq" id="WP_102587531.1">
    <property type="nucleotide sequence ID" value="NZ_BNAE01000010.1"/>
</dbReference>
<evidence type="ECO:0000313" key="3">
    <source>
        <dbReference type="Proteomes" id="UP000235547"/>
    </source>
</evidence>
<keyword evidence="1" id="KW-0472">Membrane</keyword>
<evidence type="ECO:0000313" key="2">
    <source>
        <dbReference type="EMBL" id="PMR81037.1"/>
    </source>
</evidence>
<dbReference type="EMBL" id="PNRG01000012">
    <property type="protein sequence ID" value="PMR81037.1"/>
    <property type="molecule type" value="Genomic_DNA"/>
</dbReference>
<comment type="caution">
    <text evidence="2">The sequence shown here is derived from an EMBL/GenBank/DDBJ whole genome shotgun (WGS) entry which is preliminary data.</text>
</comment>
<keyword evidence="1" id="KW-1133">Transmembrane helix</keyword>
<accession>A0A2N7UKS8</accession>
<protein>
    <submittedName>
        <fullName evidence="2">Uncharacterized protein</fullName>
    </submittedName>
</protein>
<dbReference type="OrthoDB" id="8266290at2"/>
<feature type="transmembrane region" description="Helical" evidence="1">
    <location>
        <begin position="38"/>
        <end position="63"/>
    </location>
</feature>
<keyword evidence="1" id="KW-0812">Transmembrane</keyword>
<evidence type="ECO:0000256" key="1">
    <source>
        <dbReference type="SAM" id="Phobius"/>
    </source>
</evidence>
<proteinExistence type="predicted"/>
<gene>
    <name evidence="2" type="ORF">C1H70_06490</name>
</gene>
<sequence>MKKQQGQTDYSALIGVALGVVSVLAWFTHVITSLGEGWWGFLIAGALFFPIGIIHGVGLWLGFF</sequence>
<organism evidence="2 3">
    <name type="scientific">Halomonas urumqiensis</name>
    <dbReference type="NCBI Taxonomy" id="1684789"/>
    <lineage>
        <taxon>Bacteria</taxon>
        <taxon>Pseudomonadati</taxon>
        <taxon>Pseudomonadota</taxon>
        <taxon>Gammaproteobacteria</taxon>
        <taxon>Oceanospirillales</taxon>
        <taxon>Halomonadaceae</taxon>
        <taxon>Halomonas</taxon>
    </lineage>
</organism>
<dbReference type="Proteomes" id="UP000235547">
    <property type="component" value="Unassembled WGS sequence"/>
</dbReference>
<keyword evidence="3" id="KW-1185">Reference proteome</keyword>
<dbReference type="AlphaFoldDB" id="A0A2N7UKS8"/>
<feature type="transmembrane region" description="Helical" evidence="1">
    <location>
        <begin position="12"/>
        <end position="32"/>
    </location>
</feature>
<name>A0A2N7UKS8_9GAMM</name>